<feature type="compositionally biased region" description="Polar residues" evidence="1">
    <location>
        <begin position="17"/>
        <end position="28"/>
    </location>
</feature>
<dbReference type="EMBL" id="KL142385">
    <property type="protein sequence ID" value="KDR73417.1"/>
    <property type="molecule type" value="Genomic_DNA"/>
</dbReference>
<evidence type="ECO:0000313" key="2">
    <source>
        <dbReference type="EMBL" id="KDR73417.1"/>
    </source>
</evidence>
<accession>A0A067STP7</accession>
<dbReference type="AlphaFoldDB" id="A0A067STP7"/>
<organism evidence="2 3">
    <name type="scientific">Galerina marginata (strain CBS 339.88)</name>
    <dbReference type="NCBI Taxonomy" id="685588"/>
    <lineage>
        <taxon>Eukaryota</taxon>
        <taxon>Fungi</taxon>
        <taxon>Dikarya</taxon>
        <taxon>Basidiomycota</taxon>
        <taxon>Agaricomycotina</taxon>
        <taxon>Agaricomycetes</taxon>
        <taxon>Agaricomycetidae</taxon>
        <taxon>Agaricales</taxon>
        <taxon>Agaricineae</taxon>
        <taxon>Strophariaceae</taxon>
        <taxon>Galerina</taxon>
    </lineage>
</organism>
<evidence type="ECO:0000256" key="1">
    <source>
        <dbReference type="SAM" id="MobiDB-lite"/>
    </source>
</evidence>
<sequence length="164" mass="17983">MGGSASKAARKYPARPSNASQAVFQNGTKPVRPRTEPENSNSRFAAEHRTIEKDGADPQFLSNLSRLGQVQVNHNMQSIRPPAIQAFFTLALSDLLDRRKSAKSGKELRDLAQEFAIDMDKLESLTRFVNSPSVDSSTIRPAAGKTEEEGFIATAVWVEPKLKG</sequence>
<feature type="region of interest" description="Disordered" evidence="1">
    <location>
        <begin position="1"/>
        <end position="44"/>
    </location>
</feature>
<protein>
    <submittedName>
        <fullName evidence="2">Uncharacterized protein</fullName>
    </submittedName>
</protein>
<evidence type="ECO:0000313" key="3">
    <source>
        <dbReference type="Proteomes" id="UP000027222"/>
    </source>
</evidence>
<dbReference type="Proteomes" id="UP000027222">
    <property type="component" value="Unassembled WGS sequence"/>
</dbReference>
<reference evidence="3" key="1">
    <citation type="journal article" date="2014" name="Proc. Natl. Acad. Sci. U.S.A.">
        <title>Extensive sampling of basidiomycete genomes demonstrates inadequacy of the white-rot/brown-rot paradigm for wood decay fungi.</title>
        <authorList>
            <person name="Riley R."/>
            <person name="Salamov A.A."/>
            <person name="Brown D.W."/>
            <person name="Nagy L.G."/>
            <person name="Floudas D."/>
            <person name="Held B.W."/>
            <person name="Levasseur A."/>
            <person name="Lombard V."/>
            <person name="Morin E."/>
            <person name="Otillar R."/>
            <person name="Lindquist E.A."/>
            <person name="Sun H."/>
            <person name="LaButti K.M."/>
            <person name="Schmutz J."/>
            <person name="Jabbour D."/>
            <person name="Luo H."/>
            <person name="Baker S.E."/>
            <person name="Pisabarro A.G."/>
            <person name="Walton J.D."/>
            <person name="Blanchette R.A."/>
            <person name="Henrissat B."/>
            <person name="Martin F."/>
            <person name="Cullen D."/>
            <person name="Hibbett D.S."/>
            <person name="Grigoriev I.V."/>
        </authorList>
    </citation>
    <scope>NUCLEOTIDE SEQUENCE [LARGE SCALE GENOMIC DNA]</scope>
    <source>
        <strain evidence="3">CBS 339.88</strain>
    </source>
</reference>
<gene>
    <name evidence="2" type="ORF">GALMADRAFT_607756</name>
</gene>
<proteinExistence type="predicted"/>
<dbReference type="HOGENOM" id="CLU_095043_0_0_1"/>
<keyword evidence="3" id="KW-1185">Reference proteome</keyword>
<name>A0A067STP7_GALM3</name>
<dbReference type="OrthoDB" id="4085451at2759"/>